<sequence>MSEKWEWVTLDKLGNIEAGRQASKLDNSLFEGGNIPLIGGEEVSKSRFSVNPEVKKFYNLKGLRQSKLFSKGKILFIRSGNSAGDSSFLNFDSCLTQNLYSFSSFKEISDPKFVKYCFNFQNLKTKLIVLSKLQTAQPNLTLTKLFQVKFPKPPLDIQQKIGEILSRYDLILDNNEKQIQLLKNLKISLFKEWFVKLRFPDYESYSIRGGVTWRLKESQNRRNFKNS</sequence>
<evidence type="ECO:0000256" key="1">
    <source>
        <dbReference type="ARBA" id="ARBA00010923"/>
    </source>
</evidence>
<dbReference type="KEGG" id="mss:MSU_0395"/>
<evidence type="ECO:0000313" key="5">
    <source>
        <dbReference type="EMBL" id="ADX97932.1"/>
    </source>
</evidence>
<organism evidence="5 6">
    <name type="scientific">Mycoplasma suis (strain Illinois)</name>
    <dbReference type="NCBI Taxonomy" id="768700"/>
    <lineage>
        <taxon>Bacteria</taxon>
        <taxon>Bacillati</taxon>
        <taxon>Mycoplasmatota</taxon>
        <taxon>Mollicutes</taxon>
        <taxon>Mycoplasmataceae</taxon>
        <taxon>Mycoplasma</taxon>
    </lineage>
</organism>
<evidence type="ECO:0000256" key="2">
    <source>
        <dbReference type="ARBA" id="ARBA00022747"/>
    </source>
</evidence>
<dbReference type="Gene3D" id="1.10.287.1120">
    <property type="entry name" value="Bipartite methylase S protein"/>
    <property type="match status" value="1"/>
</dbReference>
<keyword evidence="3" id="KW-0238">DNA-binding</keyword>
<dbReference type="InterPro" id="IPR000055">
    <property type="entry name" value="Restrct_endonuc_typeI_TRD"/>
</dbReference>
<dbReference type="Gene3D" id="3.90.220.20">
    <property type="entry name" value="DNA methylase specificity domains"/>
    <property type="match status" value="1"/>
</dbReference>
<comment type="similarity">
    <text evidence="1">Belongs to the type-I restriction system S methylase family.</text>
</comment>
<dbReference type="SUPFAM" id="SSF116734">
    <property type="entry name" value="DNA methylase specificity domain"/>
    <property type="match status" value="1"/>
</dbReference>
<dbReference type="Pfam" id="PF01420">
    <property type="entry name" value="Methylase_S"/>
    <property type="match status" value="1"/>
</dbReference>
<gene>
    <name evidence="5" type="ordered locus">MSU_0395</name>
</gene>
<dbReference type="PANTHER" id="PTHR30408:SF12">
    <property type="entry name" value="TYPE I RESTRICTION ENZYME MJAVIII SPECIFICITY SUBUNIT"/>
    <property type="match status" value="1"/>
</dbReference>
<evidence type="ECO:0000256" key="3">
    <source>
        <dbReference type="ARBA" id="ARBA00023125"/>
    </source>
</evidence>
<keyword evidence="2" id="KW-0680">Restriction system</keyword>
<name>F0QR12_MYCSL</name>
<dbReference type="HOGENOM" id="CLU_021095_4_1_14"/>
<dbReference type="EC" id="3.1.21.3" evidence="5"/>
<dbReference type="EMBL" id="CP002525">
    <property type="protein sequence ID" value="ADX97932.1"/>
    <property type="molecule type" value="Genomic_DNA"/>
</dbReference>
<dbReference type="REBASE" id="34693">
    <property type="entry name" value="S2.MsuILORF391P"/>
</dbReference>
<evidence type="ECO:0000259" key="4">
    <source>
        <dbReference type="Pfam" id="PF01420"/>
    </source>
</evidence>
<protein>
    <submittedName>
        <fullName evidence="5">Type I restriction-modification system specificity subunit</fullName>
        <ecNumber evidence="5">3.1.21.3</ecNumber>
    </submittedName>
</protein>
<dbReference type="STRING" id="768700.MSU_0395"/>
<dbReference type="RefSeq" id="WP_013609835.1">
    <property type="nucleotide sequence ID" value="NC_015155.1"/>
</dbReference>
<dbReference type="GO" id="GO:0003677">
    <property type="term" value="F:DNA binding"/>
    <property type="evidence" value="ECO:0007669"/>
    <property type="project" value="UniProtKB-KW"/>
</dbReference>
<keyword evidence="5" id="KW-0378">Hydrolase</keyword>
<dbReference type="AlphaFoldDB" id="F0QR12"/>
<dbReference type="Proteomes" id="UP000007484">
    <property type="component" value="Chromosome"/>
</dbReference>
<reference evidence="5 6" key="1">
    <citation type="journal article" date="2011" name="J. Bacteriol.">
        <title>Complete genome sequences of two hemotropic Mycoplasmas, Mycoplasma haemofelis strain Ohio2 and Mycoplasma suis strain Illinois.</title>
        <authorList>
            <person name="Messick J.B."/>
            <person name="Santos A.P."/>
            <person name="Guimaraes A.M."/>
        </authorList>
    </citation>
    <scope>NUCLEOTIDE SEQUENCE [LARGE SCALE GENOMIC DNA]</scope>
    <source>
        <strain evidence="5 6">Illinois</strain>
    </source>
</reference>
<accession>F0QR12</accession>
<keyword evidence="6" id="KW-1185">Reference proteome</keyword>
<evidence type="ECO:0000313" key="6">
    <source>
        <dbReference type="Proteomes" id="UP000007484"/>
    </source>
</evidence>
<dbReference type="PANTHER" id="PTHR30408">
    <property type="entry name" value="TYPE-1 RESTRICTION ENZYME ECOKI SPECIFICITY PROTEIN"/>
    <property type="match status" value="1"/>
</dbReference>
<dbReference type="InterPro" id="IPR052021">
    <property type="entry name" value="Type-I_RS_S_subunit"/>
</dbReference>
<dbReference type="InterPro" id="IPR044946">
    <property type="entry name" value="Restrct_endonuc_typeI_TRD_sf"/>
</dbReference>
<feature type="domain" description="Type I restriction modification DNA specificity" evidence="4">
    <location>
        <begin position="3"/>
        <end position="183"/>
    </location>
</feature>
<dbReference type="GO" id="GO:0009307">
    <property type="term" value="P:DNA restriction-modification system"/>
    <property type="evidence" value="ECO:0007669"/>
    <property type="project" value="UniProtKB-KW"/>
</dbReference>
<dbReference type="GO" id="GO:0009035">
    <property type="term" value="F:type I site-specific deoxyribonuclease activity"/>
    <property type="evidence" value="ECO:0007669"/>
    <property type="project" value="UniProtKB-EC"/>
</dbReference>
<proteinExistence type="inferred from homology"/>